<keyword evidence="1" id="KW-1133">Transmembrane helix</keyword>
<name>A3XIF5_LEEBM</name>
<dbReference type="PANTHER" id="PTHR43685:SF2">
    <property type="entry name" value="GLYCOSYLTRANSFERASE 2-LIKE DOMAIN-CONTAINING PROTEIN"/>
    <property type="match status" value="1"/>
</dbReference>
<feature type="domain" description="Glycosyltransferase 2-like" evidence="2">
    <location>
        <begin position="46"/>
        <end position="209"/>
    </location>
</feature>
<feature type="transmembrane region" description="Helical" evidence="1">
    <location>
        <begin position="290"/>
        <end position="316"/>
    </location>
</feature>
<dbReference type="STRING" id="398720.MED217_15395"/>
<evidence type="ECO:0000313" key="3">
    <source>
        <dbReference type="EMBL" id="EAQ50940.1"/>
    </source>
</evidence>
<dbReference type="Gene3D" id="3.90.550.10">
    <property type="entry name" value="Spore Coat Polysaccharide Biosynthesis Protein SpsA, Chain A"/>
    <property type="match status" value="1"/>
</dbReference>
<dbReference type="Proteomes" id="UP000001601">
    <property type="component" value="Unassembled WGS sequence"/>
</dbReference>
<dbReference type="InterPro" id="IPR001173">
    <property type="entry name" value="Glyco_trans_2-like"/>
</dbReference>
<dbReference type="RefSeq" id="WP_009781423.1">
    <property type="nucleotide sequence ID" value="NZ_CH672395.1"/>
</dbReference>
<evidence type="ECO:0000256" key="1">
    <source>
        <dbReference type="SAM" id="Phobius"/>
    </source>
</evidence>
<keyword evidence="4" id="KW-1185">Reference proteome</keyword>
<dbReference type="EMBL" id="AANC01000001">
    <property type="protein sequence ID" value="EAQ50940.1"/>
    <property type="molecule type" value="Genomic_DNA"/>
</dbReference>
<dbReference type="PANTHER" id="PTHR43685">
    <property type="entry name" value="GLYCOSYLTRANSFERASE"/>
    <property type="match status" value="1"/>
</dbReference>
<proteinExistence type="predicted"/>
<gene>
    <name evidence="3" type="ORF">MED217_15395</name>
</gene>
<reference evidence="3 4" key="1">
    <citation type="journal article" date="2007" name="Nature">
        <title>Light stimulates growth of proteorhodopsin-containing marine Flavobacteria.</title>
        <authorList>
            <person name="Gomez-Consarnau L."/>
            <person name="Gonzalez J.M."/>
            <person name="Coll-Llado M."/>
            <person name="Gourdon P."/>
            <person name="Pascher T."/>
            <person name="Neutze R."/>
            <person name="Pedros-Alio C."/>
            <person name="Pinhassi J."/>
        </authorList>
    </citation>
    <scope>NUCLEOTIDE SEQUENCE [LARGE SCALE GENOMIC DNA]</scope>
    <source>
        <strain evidence="3 4">MED217</strain>
    </source>
</reference>
<dbReference type="SUPFAM" id="SSF53448">
    <property type="entry name" value="Nucleotide-diphospho-sugar transferases"/>
    <property type="match status" value="1"/>
</dbReference>
<sequence>MTFLSPFLFYSFLLICCINLGYFLYFSVFNAEEKKENNNSHFDGISIIICAKNEAAHLLGLIEKLLFQDYPLFEIVLINDHSSDASLSIMQDFEKRNANISVFDLKSSTGKKAGITLGIKNAQYETLVFTDADCLPASNQWLKKMSAAFSRETQIVLGYGAYKKFKGSVLNKLIRFETLLTALQYCSYALRKNPYMGVGRNLAYSKSLFNTSGGFEAHNHVKPGDDDLFVNQNATPTNVAVCTKPEAFTISAPKTNWRDWFIQKRRHVGVAHLYLPKHQLQLGMFYTSQLLFFILFALVLVTQGYLLPAVGLFFTRELYVWRVYAKAAKKLKEQDLIFYSLLLEPFLVSLQLLIFITNTLVKPRRWK</sequence>
<dbReference type="eggNOG" id="COG1215">
    <property type="taxonomic scope" value="Bacteria"/>
</dbReference>
<dbReference type="HOGENOM" id="CLU_055604_0_0_10"/>
<accession>A3XIF5</accession>
<evidence type="ECO:0000259" key="2">
    <source>
        <dbReference type="Pfam" id="PF00535"/>
    </source>
</evidence>
<dbReference type="OrthoDB" id="9800276at2"/>
<organism evidence="3 4">
    <name type="scientific">Leeuwenhoekiella blandensis (strain CECT 7118 / CCUG 51940 / KCTC 22103 / MED217)</name>
    <name type="common">Flavobacterium sp. (strain MED217)</name>
    <dbReference type="NCBI Taxonomy" id="398720"/>
    <lineage>
        <taxon>Bacteria</taxon>
        <taxon>Pseudomonadati</taxon>
        <taxon>Bacteroidota</taxon>
        <taxon>Flavobacteriia</taxon>
        <taxon>Flavobacteriales</taxon>
        <taxon>Flavobacteriaceae</taxon>
        <taxon>Leeuwenhoekiella</taxon>
    </lineage>
</organism>
<feature type="transmembrane region" description="Helical" evidence="1">
    <location>
        <begin position="6"/>
        <end position="25"/>
    </location>
</feature>
<dbReference type="Pfam" id="PF00535">
    <property type="entry name" value="Glycos_transf_2"/>
    <property type="match status" value="1"/>
</dbReference>
<feature type="transmembrane region" description="Helical" evidence="1">
    <location>
        <begin position="336"/>
        <end position="361"/>
    </location>
</feature>
<keyword evidence="3" id="KW-0808">Transferase</keyword>
<protein>
    <submittedName>
        <fullName evidence="3">Putative transmembrane glycosyltransferase</fullName>
    </submittedName>
</protein>
<dbReference type="InterPro" id="IPR029044">
    <property type="entry name" value="Nucleotide-diphossugar_trans"/>
</dbReference>
<dbReference type="GO" id="GO:0016740">
    <property type="term" value="F:transferase activity"/>
    <property type="evidence" value="ECO:0007669"/>
    <property type="project" value="UniProtKB-KW"/>
</dbReference>
<dbReference type="InterPro" id="IPR050834">
    <property type="entry name" value="Glycosyltransf_2"/>
</dbReference>
<dbReference type="AlphaFoldDB" id="A3XIF5"/>
<evidence type="ECO:0000313" key="4">
    <source>
        <dbReference type="Proteomes" id="UP000001601"/>
    </source>
</evidence>
<comment type="caution">
    <text evidence="3">The sequence shown here is derived from an EMBL/GenBank/DDBJ whole genome shotgun (WGS) entry which is preliminary data.</text>
</comment>
<keyword evidence="1" id="KW-0472">Membrane</keyword>
<keyword evidence="1 3" id="KW-0812">Transmembrane</keyword>